<organism evidence="1 2">
    <name type="scientific">Vibrio agarivorans</name>
    <dbReference type="NCBI Taxonomy" id="153622"/>
    <lineage>
        <taxon>Bacteria</taxon>
        <taxon>Pseudomonadati</taxon>
        <taxon>Pseudomonadota</taxon>
        <taxon>Gammaproteobacteria</taxon>
        <taxon>Vibrionales</taxon>
        <taxon>Vibrionaceae</taxon>
        <taxon>Vibrio</taxon>
    </lineage>
</organism>
<name>A0ABT7XZC0_9VIBR</name>
<comment type="caution">
    <text evidence="1">The sequence shown here is derived from an EMBL/GenBank/DDBJ whole genome shotgun (WGS) entry which is preliminary data.</text>
</comment>
<proteinExistence type="predicted"/>
<keyword evidence="2" id="KW-1185">Reference proteome</keyword>
<dbReference type="RefSeq" id="WP_289961241.1">
    <property type="nucleotide sequence ID" value="NZ_JAUEOZ010000001.1"/>
</dbReference>
<reference evidence="1" key="1">
    <citation type="submission" date="2024-05" db="EMBL/GenBank/DDBJ databases">
        <title>Genome Sequences of Four Agar- Degrading Marine Bacteria.</title>
        <authorList>
            <person name="Phillips E.K."/>
            <person name="Shaffer J.C."/>
            <person name="Henson M.W."/>
            <person name="Temperton B."/>
            <person name="Thrash C.J."/>
            <person name="Martin M.O."/>
        </authorList>
    </citation>
    <scope>NUCLEOTIDE SEQUENCE</scope>
    <source>
        <strain evidence="1">EKP203</strain>
    </source>
</reference>
<evidence type="ECO:0000313" key="2">
    <source>
        <dbReference type="Proteomes" id="UP001169719"/>
    </source>
</evidence>
<evidence type="ECO:0000313" key="1">
    <source>
        <dbReference type="EMBL" id="MDN2481121.1"/>
    </source>
</evidence>
<protein>
    <submittedName>
        <fullName evidence="1">Uncharacterized protein</fullName>
    </submittedName>
</protein>
<accession>A0ABT7XZC0</accession>
<dbReference type="Proteomes" id="UP001169719">
    <property type="component" value="Unassembled WGS sequence"/>
</dbReference>
<gene>
    <name evidence="1" type="ORF">QWJ08_06900</name>
</gene>
<sequence>MNQSDVVTAEIEKEVQKASGNMMLKAFSAPLRLLVVWMKQTNARLLELENQMQKNEL</sequence>
<dbReference type="EMBL" id="JAUEOZ010000001">
    <property type="protein sequence ID" value="MDN2481121.1"/>
    <property type="molecule type" value="Genomic_DNA"/>
</dbReference>